<feature type="region of interest" description="Disordered" evidence="2">
    <location>
        <begin position="335"/>
        <end position="391"/>
    </location>
</feature>
<name>W9X7L3_9EURO</name>
<dbReference type="HOGENOM" id="CLU_541850_0_0_1"/>
<dbReference type="RefSeq" id="XP_007749352.1">
    <property type="nucleotide sequence ID" value="XM_007751162.1"/>
</dbReference>
<feature type="region of interest" description="Disordered" evidence="2">
    <location>
        <begin position="1"/>
        <end position="94"/>
    </location>
</feature>
<feature type="coiled-coil region" evidence="1">
    <location>
        <begin position="275"/>
        <end position="328"/>
    </location>
</feature>
<dbReference type="AlphaFoldDB" id="W9X7L3"/>
<evidence type="ECO:0000256" key="2">
    <source>
        <dbReference type="SAM" id="MobiDB-lite"/>
    </source>
</evidence>
<sequence>MQHGDYRATGRRHGTGKLRAASEEQRKVLNKIPGSYESAGNRTKPAPELPSLTGHGVLSERSEFAPSLPEDVSIPGSGQQAQTNDPNSPSAGSLETIFGSDALIARTLGTGCSTPSAPALQADTAKYGINAQSTRAAEQDYASRGTWRTQEQSSEDSNVSSLWVNGINEQIRPRLDALAAALQEINNEVRNWEMGKRADSAVMPPPLQVSITSFFRQCDSFRQMMLISDIDATGTLNVLELSRKTDQPFQTRRSEIAAESTYEHPIEYLPFMEEIDDIRQQLREVKLELRQLQFQGEDENGPDPIDEREALELREQELQHQLELAMERVRNPYPRDTSVKYADSDYYTAPSGREQSENSLVPSQSSPLIRKEVQAPSWKVGSETRSEPISASTISRYDTEPANHQIVPKEGASVGELRREKRAYFERKQHYEMHIRDKRLQYAQIMSEEPTRKNGNIPVPEEDKLFLKNFSHEIDLLMKEWERVDRAVEQIDEKLMALQNRPP</sequence>
<proteinExistence type="predicted"/>
<reference evidence="3 4" key="1">
    <citation type="submission" date="2013-03" db="EMBL/GenBank/DDBJ databases">
        <title>The Genome Sequence of Cladophialophora psammophila CBS 110553.</title>
        <authorList>
            <consortium name="The Broad Institute Genomics Platform"/>
            <person name="Cuomo C."/>
            <person name="de Hoog S."/>
            <person name="Gorbushina A."/>
            <person name="Walker B."/>
            <person name="Young S.K."/>
            <person name="Zeng Q."/>
            <person name="Gargeya S."/>
            <person name="Fitzgerald M."/>
            <person name="Haas B."/>
            <person name="Abouelleil A."/>
            <person name="Allen A.W."/>
            <person name="Alvarado L."/>
            <person name="Arachchi H.M."/>
            <person name="Berlin A.M."/>
            <person name="Chapman S.B."/>
            <person name="Gainer-Dewar J."/>
            <person name="Goldberg J."/>
            <person name="Griggs A."/>
            <person name="Gujja S."/>
            <person name="Hansen M."/>
            <person name="Howarth C."/>
            <person name="Imamovic A."/>
            <person name="Ireland A."/>
            <person name="Larimer J."/>
            <person name="McCowan C."/>
            <person name="Murphy C."/>
            <person name="Pearson M."/>
            <person name="Poon T.W."/>
            <person name="Priest M."/>
            <person name="Roberts A."/>
            <person name="Saif S."/>
            <person name="Shea T."/>
            <person name="Sisk P."/>
            <person name="Sykes S."/>
            <person name="Wortman J."/>
            <person name="Nusbaum C."/>
            <person name="Birren B."/>
        </authorList>
    </citation>
    <scope>NUCLEOTIDE SEQUENCE [LARGE SCALE GENOMIC DNA]</scope>
    <source>
        <strain evidence="3 4">CBS 110553</strain>
    </source>
</reference>
<feature type="compositionally biased region" description="Polar residues" evidence="2">
    <location>
        <begin position="357"/>
        <end position="367"/>
    </location>
</feature>
<protein>
    <submittedName>
        <fullName evidence="3">Uncharacterized protein</fullName>
    </submittedName>
</protein>
<accession>W9X7L3</accession>
<dbReference type="GeneID" id="19195279"/>
<feature type="compositionally biased region" description="Polar residues" evidence="2">
    <location>
        <begin position="76"/>
        <end position="93"/>
    </location>
</feature>
<dbReference type="OrthoDB" id="10492710at2759"/>
<evidence type="ECO:0000256" key="1">
    <source>
        <dbReference type="SAM" id="Coils"/>
    </source>
</evidence>
<comment type="caution">
    <text evidence="3">The sequence shown here is derived from an EMBL/GenBank/DDBJ whole genome shotgun (WGS) entry which is preliminary data.</text>
</comment>
<gene>
    <name evidence="3" type="ORF">A1O5_10586</name>
</gene>
<organism evidence="3 4">
    <name type="scientific">Cladophialophora psammophila CBS 110553</name>
    <dbReference type="NCBI Taxonomy" id="1182543"/>
    <lineage>
        <taxon>Eukaryota</taxon>
        <taxon>Fungi</taxon>
        <taxon>Dikarya</taxon>
        <taxon>Ascomycota</taxon>
        <taxon>Pezizomycotina</taxon>
        <taxon>Eurotiomycetes</taxon>
        <taxon>Chaetothyriomycetidae</taxon>
        <taxon>Chaetothyriales</taxon>
        <taxon>Herpotrichiellaceae</taxon>
        <taxon>Cladophialophora</taxon>
    </lineage>
</organism>
<keyword evidence="1" id="KW-0175">Coiled coil</keyword>
<keyword evidence="4" id="KW-1185">Reference proteome</keyword>
<evidence type="ECO:0000313" key="3">
    <source>
        <dbReference type="EMBL" id="EXJ66434.1"/>
    </source>
</evidence>
<dbReference type="EMBL" id="AMGX01000020">
    <property type="protein sequence ID" value="EXJ66434.1"/>
    <property type="molecule type" value="Genomic_DNA"/>
</dbReference>
<dbReference type="Proteomes" id="UP000019471">
    <property type="component" value="Unassembled WGS sequence"/>
</dbReference>
<evidence type="ECO:0000313" key="4">
    <source>
        <dbReference type="Proteomes" id="UP000019471"/>
    </source>
</evidence>